<dbReference type="Pfam" id="PF12697">
    <property type="entry name" value="Abhydrolase_6"/>
    <property type="match status" value="1"/>
</dbReference>
<dbReference type="SUPFAM" id="SSF53474">
    <property type="entry name" value="alpha/beta-Hydrolases"/>
    <property type="match status" value="1"/>
</dbReference>
<dbReference type="OrthoDB" id="5729753at2"/>
<protein>
    <submittedName>
        <fullName evidence="2">Pimeloyl-ACP methyl ester carboxylesterase</fullName>
    </submittedName>
</protein>
<dbReference type="InterPro" id="IPR029058">
    <property type="entry name" value="AB_hydrolase_fold"/>
</dbReference>
<name>A0A366CTU1_9GAMM</name>
<dbReference type="RefSeq" id="WP_113875575.1">
    <property type="nucleotide sequence ID" value="NZ_QNRF01000011.1"/>
</dbReference>
<evidence type="ECO:0000313" key="3">
    <source>
        <dbReference type="Proteomes" id="UP000252086"/>
    </source>
</evidence>
<comment type="caution">
    <text evidence="2">The sequence shown here is derived from an EMBL/GenBank/DDBJ whole genome shotgun (WGS) entry which is preliminary data.</text>
</comment>
<dbReference type="PANTHER" id="PTHR42886:SF29">
    <property type="entry name" value="PUMMELIG, ISOFORM A"/>
    <property type="match status" value="1"/>
</dbReference>
<dbReference type="Gene3D" id="3.40.50.1820">
    <property type="entry name" value="alpha/beta hydrolase"/>
    <property type="match status" value="1"/>
</dbReference>
<organism evidence="2 3">
    <name type="scientific">Marinomonas aquiplantarum</name>
    <dbReference type="NCBI Taxonomy" id="491951"/>
    <lineage>
        <taxon>Bacteria</taxon>
        <taxon>Pseudomonadati</taxon>
        <taxon>Pseudomonadota</taxon>
        <taxon>Gammaproteobacteria</taxon>
        <taxon>Oceanospirillales</taxon>
        <taxon>Oceanospirillaceae</taxon>
        <taxon>Marinomonas</taxon>
    </lineage>
</organism>
<reference evidence="2 3" key="1">
    <citation type="submission" date="2018-06" db="EMBL/GenBank/DDBJ databases">
        <title>Genomic Encyclopedia of Type Strains, Phase III (KMG-III): the genomes of soil and plant-associated and newly described type strains.</title>
        <authorList>
            <person name="Whitman W."/>
        </authorList>
    </citation>
    <scope>NUCLEOTIDE SEQUENCE [LARGE SCALE GENOMIC DNA]</scope>
    <source>
        <strain evidence="2 3">CECT 7732</strain>
    </source>
</reference>
<dbReference type="EMBL" id="QNRF01000011">
    <property type="protein sequence ID" value="RBO79723.1"/>
    <property type="molecule type" value="Genomic_DNA"/>
</dbReference>
<dbReference type="PANTHER" id="PTHR42886">
    <property type="entry name" value="RE40534P-RELATED"/>
    <property type="match status" value="1"/>
</dbReference>
<dbReference type="Proteomes" id="UP000252086">
    <property type="component" value="Unassembled WGS sequence"/>
</dbReference>
<evidence type="ECO:0000259" key="1">
    <source>
        <dbReference type="Pfam" id="PF12697"/>
    </source>
</evidence>
<sequence>MDRDDTLTLSTWQHELSDGHLQGYSRYEDRNQPTIHFLHGNGFAVQTYARFLSQLEGYNLILQDAAGHGGSSVTKGFVGWNETAARFSQSLLQRRELEPSSELIGMGHSFGGCMTALMNQLDEPIFSRMILLDPALFPPRLIWMMRGVKLAGLTRHIPLAKQAKRRRTQWESYAQVHKSFYERGTFKGWEAECLEDYIGSSLLQDEKGHYQLRCPTWMEAAIFSSYPKGLWKKIAQILVPTYIVLGKDTFDYFKEAYRLCAKLNANIHLIEVEGGHCFMQQNSSLAAQVVMDLLRVDGQVTSDSVA</sequence>
<gene>
    <name evidence="2" type="ORF">DFP76_11114</name>
</gene>
<accession>A0A366CTU1</accession>
<keyword evidence="3" id="KW-1185">Reference proteome</keyword>
<proteinExistence type="predicted"/>
<evidence type="ECO:0000313" key="2">
    <source>
        <dbReference type="EMBL" id="RBO79723.1"/>
    </source>
</evidence>
<feature type="domain" description="AB hydrolase-1" evidence="1">
    <location>
        <begin position="37"/>
        <end position="282"/>
    </location>
</feature>
<dbReference type="InterPro" id="IPR000073">
    <property type="entry name" value="AB_hydrolase_1"/>
</dbReference>
<dbReference type="AlphaFoldDB" id="A0A366CTU1"/>